<evidence type="ECO:0000313" key="2">
    <source>
        <dbReference type="Proteomes" id="UP001153365"/>
    </source>
</evidence>
<comment type="caution">
    <text evidence="1">The sequence shown here is derived from an EMBL/GenBank/DDBJ whole genome shotgun (WGS) entry which is preliminary data.</text>
</comment>
<gene>
    <name evidence="1" type="ORF">PPACK8108_LOCUS4508</name>
</gene>
<keyword evidence="2" id="KW-1185">Reference proteome</keyword>
<protein>
    <submittedName>
        <fullName evidence="1">Uncharacterized protein</fullName>
    </submittedName>
</protein>
<dbReference type="Proteomes" id="UP001153365">
    <property type="component" value="Unassembled WGS sequence"/>
</dbReference>
<accession>A0AAV0AP07</accession>
<organism evidence="1 2">
    <name type="scientific">Phakopsora pachyrhizi</name>
    <name type="common">Asian soybean rust disease fungus</name>
    <dbReference type="NCBI Taxonomy" id="170000"/>
    <lineage>
        <taxon>Eukaryota</taxon>
        <taxon>Fungi</taxon>
        <taxon>Dikarya</taxon>
        <taxon>Basidiomycota</taxon>
        <taxon>Pucciniomycotina</taxon>
        <taxon>Pucciniomycetes</taxon>
        <taxon>Pucciniales</taxon>
        <taxon>Phakopsoraceae</taxon>
        <taxon>Phakopsora</taxon>
    </lineage>
</organism>
<reference evidence="1" key="1">
    <citation type="submission" date="2022-06" db="EMBL/GenBank/DDBJ databases">
        <authorList>
            <consortium name="SYNGENTA / RWTH Aachen University"/>
        </authorList>
    </citation>
    <scope>NUCLEOTIDE SEQUENCE</scope>
</reference>
<dbReference type="EMBL" id="CALTRL010000829">
    <property type="protein sequence ID" value="CAH7669860.1"/>
    <property type="molecule type" value="Genomic_DNA"/>
</dbReference>
<name>A0AAV0AP07_PHAPC</name>
<dbReference type="AlphaFoldDB" id="A0AAV0AP07"/>
<evidence type="ECO:0000313" key="1">
    <source>
        <dbReference type="EMBL" id="CAH7669860.1"/>
    </source>
</evidence>
<sequence>MSPKDTNLPSQGQSLIEVWITDAVAEPLVSITSSGKDLSQTQEQSSVAPSLDWAELLLPRLNQCGTPSTTTALLHWIKTEATADATKSQNCYYHQPFEPTIQITDLNPLLLQSGPELCRCRLLTIVLSSWYGLSLLDCKIPMVESDFRLTLRLPSFGISNFCISLTPSVDEQLKEPL</sequence>
<proteinExistence type="predicted"/>